<evidence type="ECO:0000313" key="3">
    <source>
        <dbReference type="Proteomes" id="UP001142317"/>
    </source>
</evidence>
<reference evidence="2" key="2">
    <citation type="submission" date="2023-01" db="EMBL/GenBank/DDBJ databases">
        <authorList>
            <person name="Sun Q."/>
            <person name="Evtushenko L."/>
        </authorList>
    </citation>
    <scope>NUCLEOTIDE SEQUENCE</scope>
    <source>
        <strain evidence="2">VKM Ac-1447</strain>
    </source>
</reference>
<feature type="compositionally biased region" description="Low complexity" evidence="1">
    <location>
        <begin position="30"/>
        <end position="42"/>
    </location>
</feature>
<keyword evidence="3" id="KW-1185">Reference proteome</keyword>
<comment type="caution">
    <text evidence="2">The sequence shown here is derived from an EMBL/GenBank/DDBJ whole genome shotgun (WGS) entry which is preliminary data.</text>
</comment>
<name>A0A9W6HE73_9MICO</name>
<protein>
    <submittedName>
        <fullName evidence="2">Uncharacterized protein</fullName>
    </submittedName>
</protein>
<feature type="region of interest" description="Disordered" evidence="1">
    <location>
        <begin position="1"/>
        <end position="48"/>
    </location>
</feature>
<gene>
    <name evidence="2" type="ORF">GCM10017586_03640</name>
</gene>
<feature type="compositionally biased region" description="Basic and acidic residues" evidence="1">
    <location>
        <begin position="11"/>
        <end position="29"/>
    </location>
</feature>
<dbReference type="EMBL" id="BSEO01000001">
    <property type="protein sequence ID" value="GLJ78682.1"/>
    <property type="molecule type" value="Genomic_DNA"/>
</dbReference>
<organism evidence="2 3">
    <name type="scientific">Microbacterium imperiale</name>
    <dbReference type="NCBI Taxonomy" id="33884"/>
    <lineage>
        <taxon>Bacteria</taxon>
        <taxon>Bacillati</taxon>
        <taxon>Actinomycetota</taxon>
        <taxon>Actinomycetes</taxon>
        <taxon>Micrococcales</taxon>
        <taxon>Microbacteriaceae</taxon>
        <taxon>Microbacterium</taxon>
    </lineage>
</organism>
<dbReference type="AlphaFoldDB" id="A0A9W6HE73"/>
<evidence type="ECO:0000313" key="2">
    <source>
        <dbReference type="EMBL" id="GLJ78682.1"/>
    </source>
</evidence>
<dbReference type="RefSeq" id="WP_210005401.1">
    <property type="nucleotide sequence ID" value="NZ_BSEO01000001.1"/>
</dbReference>
<accession>A0A9W6HE73</accession>
<reference evidence="2" key="1">
    <citation type="journal article" date="2014" name="Int. J. Syst. Evol. Microbiol.">
        <title>Complete genome sequence of Corynebacterium casei LMG S-19264T (=DSM 44701T), isolated from a smear-ripened cheese.</title>
        <authorList>
            <consortium name="US DOE Joint Genome Institute (JGI-PGF)"/>
            <person name="Walter F."/>
            <person name="Albersmeier A."/>
            <person name="Kalinowski J."/>
            <person name="Ruckert C."/>
        </authorList>
    </citation>
    <scope>NUCLEOTIDE SEQUENCE</scope>
    <source>
        <strain evidence="2">VKM Ac-1447</strain>
    </source>
</reference>
<evidence type="ECO:0000256" key="1">
    <source>
        <dbReference type="SAM" id="MobiDB-lite"/>
    </source>
</evidence>
<sequence length="48" mass="5187">MAARKRGAKPKSGEIYRQDRYGNKHRIDDAAAAAEQQPAAQPALPPAN</sequence>
<proteinExistence type="predicted"/>
<dbReference type="Proteomes" id="UP001142317">
    <property type="component" value="Unassembled WGS sequence"/>
</dbReference>